<dbReference type="Gene3D" id="1.10.10.60">
    <property type="entry name" value="Homeodomain-like"/>
    <property type="match status" value="1"/>
</dbReference>
<dbReference type="RefSeq" id="WP_134090869.1">
    <property type="nucleotide sequence ID" value="NZ_JBHLWO010000001.1"/>
</dbReference>
<gene>
    <name evidence="5" type="ORF">ACFFI0_01275</name>
</gene>
<accession>A0ABV6HDE2</accession>
<dbReference type="EMBL" id="JBHLWO010000001">
    <property type="protein sequence ID" value="MFC0316911.1"/>
    <property type="molecule type" value="Genomic_DNA"/>
</dbReference>
<dbReference type="Proteomes" id="UP001589774">
    <property type="component" value="Unassembled WGS sequence"/>
</dbReference>
<dbReference type="Pfam" id="PF20240">
    <property type="entry name" value="DUF6597"/>
    <property type="match status" value="1"/>
</dbReference>
<keyword evidence="6" id="KW-1185">Reference proteome</keyword>
<dbReference type="Pfam" id="PF12833">
    <property type="entry name" value="HTH_18"/>
    <property type="match status" value="1"/>
</dbReference>
<protein>
    <submittedName>
        <fullName evidence="5">Helix-turn-helix domain-containing protein</fullName>
    </submittedName>
</protein>
<dbReference type="PROSITE" id="PS01124">
    <property type="entry name" value="HTH_ARAC_FAMILY_2"/>
    <property type="match status" value="1"/>
</dbReference>
<dbReference type="SMART" id="SM00342">
    <property type="entry name" value="HTH_ARAC"/>
    <property type="match status" value="1"/>
</dbReference>
<proteinExistence type="predicted"/>
<evidence type="ECO:0000313" key="6">
    <source>
        <dbReference type="Proteomes" id="UP001589774"/>
    </source>
</evidence>
<dbReference type="InterPro" id="IPR046532">
    <property type="entry name" value="DUF6597"/>
</dbReference>
<dbReference type="PANTHER" id="PTHR46796">
    <property type="entry name" value="HTH-TYPE TRANSCRIPTIONAL ACTIVATOR RHAS-RELATED"/>
    <property type="match status" value="1"/>
</dbReference>
<reference evidence="5 6" key="1">
    <citation type="submission" date="2024-09" db="EMBL/GenBank/DDBJ databases">
        <authorList>
            <person name="Sun Q."/>
            <person name="Mori K."/>
        </authorList>
    </citation>
    <scope>NUCLEOTIDE SEQUENCE [LARGE SCALE GENOMIC DNA]</scope>
    <source>
        <strain evidence="5 6">CCM 7765</strain>
    </source>
</reference>
<keyword evidence="3" id="KW-0804">Transcription</keyword>
<evidence type="ECO:0000259" key="4">
    <source>
        <dbReference type="PROSITE" id="PS01124"/>
    </source>
</evidence>
<dbReference type="InterPro" id="IPR050204">
    <property type="entry name" value="AraC_XylS_family_regulators"/>
</dbReference>
<evidence type="ECO:0000256" key="3">
    <source>
        <dbReference type="ARBA" id="ARBA00023163"/>
    </source>
</evidence>
<organism evidence="5 6">
    <name type="scientific">Olivibacter oleidegradans</name>
    <dbReference type="NCBI Taxonomy" id="760123"/>
    <lineage>
        <taxon>Bacteria</taxon>
        <taxon>Pseudomonadati</taxon>
        <taxon>Bacteroidota</taxon>
        <taxon>Sphingobacteriia</taxon>
        <taxon>Sphingobacteriales</taxon>
        <taxon>Sphingobacteriaceae</taxon>
        <taxon>Olivibacter</taxon>
    </lineage>
</organism>
<sequence length="256" mass="29271">MKITTYIPTAQLKPFIKDYKIIESQYDTTNQVVPNASFALAFRLSGQISYINNDRSVDLPNIALSGLRKSVRFIHYKKNSGTLIVSFSEQGLSAFFRQPLYDLFEQTVPLDHYIPPATLALVEERLAEMSNNQLRIACMEEFLISILINRTPDLLVTEAIHKIHSTRGNIRIKELAAALCISQDAFEKRFRKVTGASPKQFSQIIKMNAIVHQPNPASLLDLVFENGYYDQPHFNRDFKLFTGQTPTDFFKSPSFW</sequence>
<evidence type="ECO:0000313" key="5">
    <source>
        <dbReference type="EMBL" id="MFC0316911.1"/>
    </source>
</evidence>
<feature type="domain" description="HTH araC/xylS-type" evidence="4">
    <location>
        <begin position="154"/>
        <end position="252"/>
    </location>
</feature>
<name>A0ABV6HDE2_9SPHI</name>
<evidence type="ECO:0000256" key="1">
    <source>
        <dbReference type="ARBA" id="ARBA00023015"/>
    </source>
</evidence>
<dbReference type="InterPro" id="IPR018060">
    <property type="entry name" value="HTH_AraC"/>
</dbReference>
<keyword evidence="2" id="KW-0238">DNA-binding</keyword>
<keyword evidence="1" id="KW-0805">Transcription regulation</keyword>
<dbReference type="PANTHER" id="PTHR46796:SF13">
    <property type="entry name" value="HTH-TYPE TRANSCRIPTIONAL ACTIVATOR RHAS"/>
    <property type="match status" value="1"/>
</dbReference>
<comment type="caution">
    <text evidence="5">The sequence shown here is derived from an EMBL/GenBank/DDBJ whole genome shotgun (WGS) entry which is preliminary data.</text>
</comment>
<evidence type="ECO:0000256" key="2">
    <source>
        <dbReference type="ARBA" id="ARBA00023125"/>
    </source>
</evidence>